<dbReference type="EMBL" id="OZ034824">
    <property type="protein sequence ID" value="CAL1673937.1"/>
    <property type="molecule type" value="Genomic_DNA"/>
</dbReference>
<proteinExistence type="predicted"/>
<keyword evidence="1" id="KW-1133">Transmembrane helix</keyword>
<feature type="chain" id="PRO_5043898282" evidence="2">
    <location>
        <begin position="25"/>
        <end position="695"/>
    </location>
</feature>
<feature type="transmembrane region" description="Helical" evidence="1">
    <location>
        <begin position="643"/>
        <end position="668"/>
    </location>
</feature>
<organism evidence="3 4">
    <name type="scientific">Lasius platythorax</name>
    <dbReference type="NCBI Taxonomy" id="488582"/>
    <lineage>
        <taxon>Eukaryota</taxon>
        <taxon>Metazoa</taxon>
        <taxon>Ecdysozoa</taxon>
        <taxon>Arthropoda</taxon>
        <taxon>Hexapoda</taxon>
        <taxon>Insecta</taxon>
        <taxon>Pterygota</taxon>
        <taxon>Neoptera</taxon>
        <taxon>Endopterygota</taxon>
        <taxon>Hymenoptera</taxon>
        <taxon>Apocrita</taxon>
        <taxon>Aculeata</taxon>
        <taxon>Formicoidea</taxon>
        <taxon>Formicidae</taxon>
        <taxon>Formicinae</taxon>
        <taxon>Lasius</taxon>
        <taxon>Lasius</taxon>
    </lineage>
</organism>
<gene>
    <name evidence="3" type="ORF">LPLAT_LOCUS716</name>
</gene>
<evidence type="ECO:0000256" key="2">
    <source>
        <dbReference type="SAM" id="SignalP"/>
    </source>
</evidence>
<evidence type="ECO:0000313" key="4">
    <source>
        <dbReference type="Proteomes" id="UP001497644"/>
    </source>
</evidence>
<keyword evidence="1" id="KW-0812">Transmembrane</keyword>
<keyword evidence="1" id="KW-0472">Membrane</keyword>
<protein>
    <submittedName>
        <fullName evidence="3">Uncharacterized protein</fullName>
    </submittedName>
</protein>
<evidence type="ECO:0000313" key="3">
    <source>
        <dbReference type="EMBL" id="CAL1673937.1"/>
    </source>
</evidence>
<name>A0AAV2N317_9HYME</name>
<sequence>MESRVFWLFVICYVTCILRKNALGESTSTKVFMSINNAFQPDVEILKTENVRTVQSIETETRLDGRITVKNDWSKFEIPLESPKNLSETKISNDFLKANCPRYCIEQVETGKNDSVVEDINFFLSFAKNESERDENLNVAILHERDFLDNSPNMKITRPIYNRNVTIVLDNCEKKKLVHGVNLNEYTETNFHIDDNVTEIVINILGNLTHAVLTISKINTEKDFNKIEDTQSKATTINNKSKKFNNLRKDAHENIDNNRINIYAIPLVNSKINGRPPKEREFARLFERSAEIMDEKETNNDDETMTNDYSDVLLPSVASAVAKNMIKYPIFSLRNNTLTRASYGDFRIPQNASKNSKAFNGKIFALDQQQKIQPRSSEIASLNEDIDTNDMKLSTRDNVLMDNDQDFSAQFAQNIGDSSLERRKIMLEINVKSNLIAAPGTTHRVLFDVTNNCVLPVRYAIRARSSPFRIIGVQPIYLWLYPGQTNYVAVDIVVPLDIPDATVNTLTLSIDGTEIPEKTVYIYVQKYAISKIKSIDNIKPTLEYSFNSNCAGKLDKDRCEKTFWSADIIVQDYDSGLKRVLSTPNGLYLNTKFISGTKDRVTFFYLSNCCSTIATITAIDISENQYVRTVDVTAWDNLSQGEIAAIVLGALLLLFLIIFLIIAIVYCVRKRSSHDLPYTQRYGSRPPARSERTSF</sequence>
<keyword evidence="4" id="KW-1185">Reference proteome</keyword>
<feature type="signal peptide" evidence="2">
    <location>
        <begin position="1"/>
        <end position="24"/>
    </location>
</feature>
<evidence type="ECO:0000256" key="1">
    <source>
        <dbReference type="SAM" id="Phobius"/>
    </source>
</evidence>
<accession>A0AAV2N317</accession>
<reference evidence="3 4" key="1">
    <citation type="submission" date="2024-04" db="EMBL/GenBank/DDBJ databases">
        <authorList>
            <consortium name="Molecular Ecology Group"/>
        </authorList>
    </citation>
    <scope>NUCLEOTIDE SEQUENCE [LARGE SCALE GENOMIC DNA]</scope>
</reference>
<keyword evidence="2" id="KW-0732">Signal</keyword>
<dbReference type="Proteomes" id="UP001497644">
    <property type="component" value="Chromosome 1"/>
</dbReference>
<dbReference type="AlphaFoldDB" id="A0AAV2N317"/>